<name>A0AAD7J278_9AGAR</name>
<dbReference type="AlphaFoldDB" id="A0AAD7J278"/>
<reference evidence="2" key="1">
    <citation type="submission" date="2023-03" db="EMBL/GenBank/DDBJ databases">
        <title>Massive genome expansion in bonnet fungi (Mycena s.s.) driven by repeated elements and novel gene families across ecological guilds.</title>
        <authorList>
            <consortium name="Lawrence Berkeley National Laboratory"/>
            <person name="Harder C.B."/>
            <person name="Miyauchi S."/>
            <person name="Viragh M."/>
            <person name="Kuo A."/>
            <person name="Thoen E."/>
            <person name="Andreopoulos B."/>
            <person name="Lu D."/>
            <person name="Skrede I."/>
            <person name="Drula E."/>
            <person name="Henrissat B."/>
            <person name="Morin E."/>
            <person name="Kohler A."/>
            <person name="Barry K."/>
            <person name="LaButti K."/>
            <person name="Morin E."/>
            <person name="Salamov A."/>
            <person name="Lipzen A."/>
            <person name="Mereny Z."/>
            <person name="Hegedus B."/>
            <person name="Baldrian P."/>
            <person name="Stursova M."/>
            <person name="Weitz H."/>
            <person name="Taylor A."/>
            <person name="Grigoriev I.V."/>
            <person name="Nagy L.G."/>
            <person name="Martin F."/>
            <person name="Kauserud H."/>
        </authorList>
    </citation>
    <scope>NUCLEOTIDE SEQUENCE</scope>
    <source>
        <strain evidence="2">CBHHK182m</strain>
    </source>
</reference>
<feature type="region of interest" description="Disordered" evidence="1">
    <location>
        <begin position="239"/>
        <end position="308"/>
    </location>
</feature>
<feature type="compositionally biased region" description="Basic residues" evidence="1">
    <location>
        <begin position="479"/>
        <end position="489"/>
    </location>
</feature>
<feature type="compositionally biased region" description="Basic residues" evidence="1">
    <location>
        <begin position="443"/>
        <end position="454"/>
    </location>
</feature>
<protein>
    <submittedName>
        <fullName evidence="2">Uncharacterized protein</fullName>
    </submittedName>
</protein>
<comment type="caution">
    <text evidence="2">The sequence shown here is derived from an EMBL/GenBank/DDBJ whole genome shotgun (WGS) entry which is preliminary data.</text>
</comment>
<gene>
    <name evidence="2" type="ORF">B0H16DRAFT_1540791</name>
</gene>
<proteinExistence type="predicted"/>
<evidence type="ECO:0000313" key="2">
    <source>
        <dbReference type="EMBL" id="KAJ7755540.1"/>
    </source>
</evidence>
<evidence type="ECO:0000313" key="3">
    <source>
        <dbReference type="Proteomes" id="UP001215598"/>
    </source>
</evidence>
<keyword evidence="3" id="KW-1185">Reference proteome</keyword>
<dbReference type="EMBL" id="JARKIB010000049">
    <property type="protein sequence ID" value="KAJ7755540.1"/>
    <property type="molecule type" value="Genomic_DNA"/>
</dbReference>
<accession>A0AAD7J278</accession>
<feature type="non-terminal residue" evidence="2">
    <location>
        <position position="532"/>
    </location>
</feature>
<sequence length="532" mass="55708">MGPSFLTRENIYTPVAIPPTLRLEQPQDSVPSWGMPTLGYYPVYRTVPVSVPTPVLPHAPIIVRRSAQGVPQHVEVIDVDKLSTPSPPPRAGPSSSSLAAAFSIAATTPSTPPPSPAHLPPLPPPLTPISFGDVPPSPAPPVKSPCDAATLARASAAAASTLASLRHLFFSVPYPVDLPVNNAVNAAAPTDTNDNAREEPLAGTEMQIDDDSMGMVAVEVSPPEEVEVVDLAAAVGATLSERDEAPVGAGDEDEDAPIVESDPSIDDERSQIEADAEDAFEEKAGEVAPVDEDANGSDEEEESVNEVGEISNPTLYLNGRPKLFVCPVGLSSAFDSFHAHLPPFLAHRSPCASRCTSPPSLPPLADATSQAYLNSNGLRYHAKKGTCIMENGKPCDSSLSLVDTALMLWPATAGPTVSPAATTIDAVRTDIGITATAATTGKAKTKTPRRHRVPSRQSARLAAVAKDAPPVQPEVRGGVKTRSKAKSKANAKPAPTRGRGRRKKAAPLESDSYSSDSDVEMRDGDGENGDDF</sequence>
<dbReference type="Proteomes" id="UP001215598">
    <property type="component" value="Unassembled WGS sequence"/>
</dbReference>
<evidence type="ECO:0000256" key="1">
    <source>
        <dbReference type="SAM" id="MobiDB-lite"/>
    </source>
</evidence>
<organism evidence="2 3">
    <name type="scientific">Mycena metata</name>
    <dbReference type="NCBI Taxonomy" id="1033252"/>
    <lineage>
        <taxon>Eukaryota</taxon>
        <taxon>Fungi</taxon>
        <taxon>Dikarya</taxon>
        <taxon>Basidiomycota</taxon>
        <taxon>Agaricomycotina</taxon>
        <taxon>Agaricomycetes</taxon>
        <taxon>Agaricomycetidae</taxon>
        <taxon>Agaricales</taxon>
        <taxon>Marasmiineae</taxon>
        <taxon>Mycenaceae</taxon>
        <taxon>Mycena</taxon>
    </lineage>
</organism>
<feature type="compositionally biased region" description="Acidic residues" evidence="1">
    <location>
        <begin position="289"/>
        <end position="304"/>
    </location>
</feature>
<feature type="region of interest" description="Disordered" evidence="1">
    <location>
        <begin position="438"/>
        <end position="532"/>
    </location>
</feature>